<evidence type="ECO:0000256" key="17">
    <source>
        <dbReference type="ARBA" id="ARBA00048623"/>
    </source>
</evidence>
<dbReference type="InterPro" id="IPR003805">
    <property type="entry name" value="CobS"/>
</dbReference>
<evidence type="ECO:0000256" key="18">
    <source>
        <dbReference type="ARBA" id="ARBA00049504"/>
    </source>
</evidence>
<comment type="similarity">
    <text evidence="4 19">Belongs to the CobS family.</text>
</comment>
<evidence type="ECO:0000256" key="1">
    <source>
        <dbReference type="ARBA" id="ARBA00001946"/>
    </source>
</evidence>
<dbReference type="AlphaFoldDB" id="A0A5D4T6Y1"/>
<dbReference type="RefSeq" id="WP_148986372.1">
    <property type="nucleotide sequence ID" value="NZ_VTEV01000001.1"/>
</dbReference>
<evidence type="ECO:0000256" key="7">
    <source>
        <dbReference type="ARBA" id="ARBA00022475"/>
    </source>
</evidence>
<keyword evidence="13 19" id="KW-0472">Membrane</keyword>
<comment type="caution">
    <text evidence="20">The sequence shown here is derived from an EMBL/GenBank/DDBJ whole genome shotgun (WGS) entry which is preliminary data.</text>
</comment>
<evidence type="ECO:0000256" key="14">
    <source>
        <dbReference type="ARBA" id="ARBA00025228"/>
    </source>
</evidence>
<organism evidence="20 21">
    <name type="scientific">Sutcliffiella horikoshii</name>
    <dbReference type="NCBI Taxonomy" id="79883"/>
    <lineage>
        <taxon>Bacteria</taxon>
        <taxon>Bacillati</taxon>
        <taxon>Bacillota</taxon>
        <taxon>Bacilli</taxon>
        <taxon>Bacillales</taxon>
        <taxon>Bacillaceae</taxon>
        <taxon>Sutcliffiella</taxon>
    </lineage>
</organism>
<keyword evidence="9 19" id="KW-0808">Transferase</keyword>
<dbReference type="UniPathway" id="UPA00148">
    <property type="reaction ID" value="UER00238"/>
</dbReference>
<accession>A0A5D4T6Y1</accession>
<evidence type="ECO:0000256" key="3">
    <source>
        <dbReference type="ARBA" id="ARBA00004663"/>
    </source>
</evidence>
<comment type="pathway">
    <text evidence="3 19">Cofactor biosynthesis; adenosylcobalamin biosynthesis; adenosylcobalamin from cob(II)yrinate a,c-diamide: step 7/7.</text>
</comment>
<dbReference type="OrthoDB" id="9794626at2"/>
<dbReference type="EC" id="2.7.8.26" evidence="5 19"/>
<protein>
    <recommendedName>
        <fullName evidence="6 19">Adenosylcobinamide-GDP ribazoletransferase</fullName>
        <ecNumber evidence="5 19">2.7.8.26</ecNumber>
    </recommendedName>
    <alternativeName>
        <fullName evidence="16 19">Cobalamin synthase</fullName>
    </alternativeName>
    <alternativeName>
        <fullName evidence="15 19">Cobalamin-5'-phosphate synthase</fullName>
    </alternativeName>
</protein>
<evidence type="ECO:0000256" key="11">
    <source>
        <dbReference type="ARBA" id="ARBA00022842"/>
    </source>
</evidence>
<evidence type="ECO:0000256" key="5">
    <source>
        <dbReference type="ARBA" id="ARBA00013200"/>
    </source>
</evidence>
<name>A0A5D4T6Y1_9BACI</name>
<dbReference type="PANTHER" id="PTHR34148:SF1">
    <property type="entry name" value="ADENOSYLCOBINAMIDE-GDP RIBAZOLETRANSFERASE"/>
    <property type="match status" value="1"/>
</dbReference>
<keyword evidence="7 19" id="KW-1003">Cell membrane</keyword>
<feature type="transmembrane region" description="Helical" evidence="19">
    <location>
        <begin position="63"/>
        <end position="82"/>
    </location>
</feature>
<gene>
    <name evidence="19 20" type="primary">cobS</name>
    <name evidence="20" type="ORF">FZC76_00800</name>
</gene>
<comment type="subcellular location">
    <subcellularLocation>
        <location evidence="2 19">Cell membrane</location>
        <topology evidence="2 19">Multi-pass membrane protein</topology>
    </subcellularLocation>
</comment>
<comment type="catalytic activity">
    <reaction evidence="18 19">
        <text>alpha-ribazole 5'-phosphate + adenosylcob(III)inamide-GDP = adenosylcob(III)alamin 5'-phosphate + GMP + H(+)</text>
        <dbReference type="Rhea" id="RHEA:23560"/>
        <dbReference type="ChEBI" id="CHEBI:15378"/>
        <dbReference type="ChEBI" id="CHEBI:57918"/>
        <dbReference type="ChEBI" id="CHEBI:58115"/>
        <dbReference type="ChEBI" id="CHEBI:60487"/>
        <dbReference type="ChEBI" id="CHEBI:60493"/>
        <dbReference type="EC" id="2.7.8.26"/>
    </reaction>
</comment>
<dbReference type="NCBIfam" id="TIGR00317">
    <property type="entry name" value="cobS"/>
    <property type="match status" value="1"/>
</dbReference>
<comment type="cofactor">
    <cofactor evidence="1 19">
        <name>Mg(2+)</name>
        <dbReference type="ChEBI" id="CHEBI:18420"/>
    </cofactor>
</comment>
<sequence length="253" mass="28693">MKNSFYGLALSFQFLTRIPLPVQCPWNKETSKWALRCYPLTGMVLGGILVIIVSFLHGVLPTWMLALLILTIWIWLTGGLHLDGWMDVADAVGSNTTLEKKWEIMKDPRVGSFGILSLLFLLVWKAVFIYLLLNESYQSTMCFLVILACSRGIAVYLMYLFPTAQQQGLAFEWKKNLTGWDLVLAIIPIAVLFLFLPQYLVLFPAYALFTWLYGKWMMKQFKGSNGDLMGTAIEGGELCGLIVMWTYISFVIG</sequence>
<keyword evidence="11 19" id="KW-0460">Magnesium</keyword>
<evidence type="ECO:0000256" key="19">
    <source>
        <dbReference type="HAMAP-Rule" id="MF_00719"/>
    </source>
</evidence>
<evidence type="ECO:0000256" key="6">
    <source>
        <dbReference type="ARBA" id="ARBA00015850"/>
    </source>
</evidence>
<evidence type="ECO:0000256" key="15">
    <source>
        <dbReference type="ARBA" id="ARBA00032605"/>
    </source>
</evidence>
<evidence type="ECO:0000256" key="9">
    <source>
        <dbReference type="ARBA" id="ARBA00022679"/>
    </source>
</evidence>
<keyword evidence="10 19" id="KW-0812">Transmembrane</keyword>
<evidence type="ECO:0000256" key="4">
    <source>
        <dbReference type="ARBA" id="ARBA00010561"/>
    </source>
</evidence>
<dbReference type="GO" id="GO:0051073">
    <property type="term" value="F:adenosylcobinamide-GDP ribazoletransferase activity"/>
    <property type="evidence" value="ECO:0007669"/>
    <property type="project" value="UniProtKB-UniRule"/>
</dbReference>
<dbReference type="GO" id="GO:0008818">
    <property type="term" value="F:cobalamin 5'-phosphate synthase activity"/>
    <property type="evidence" value="ECO:0007669"/>
    <property type="project" value="UniProtKB-UniRule"/>
</dbReference>
<dbReference type="PANTHER" id="PTHR34148">
    <property type="entry name" value="ADENOSYLCOBINAMIDE-GDP RIBAZOLETRANSFERASE"/>
    <property type="match status" value="1"/>
</dbReference>
<feature type="transmembrane region" description="Helical" evidence="19">
    <location>
        <begin position="33"/>
        <end position="56"/>
    </location>
</feature>
<dbReference type="Proteomes" id="UP000322524">
    <property type="component" value="Unassembled WGS sequence"/>
</dbReference>
<evidence type="ECO:0000256" key="8">
    <source>
        <dbReference type="ARBA" id="ARBA00022573"/>
    </source>
</evidence>
<proteinExistence type="inferred from homology"/>
<reference evidence="20 21" key="1">
    <citation type="submission" date="2019-08" db="EMBL/GenBank/DDBJ databases">
        <title>Bacillus genomes from the desert of Cuatro Cienegas, Coahuila.</title>
        <authorList>
            <person name="Olmedo-Alvarez G."/>
        </authorList>
    </citation>
    <scope>NUCLEOTIDE SEQUENCE [LARGE SCALE GENOMIC DNA]</scope>
    <source>
        <strain evidence="20 21">CH28_1T</strain>
    </source>
</reference>
<evidence type="ECO:0000313" key="21">
    <source>
        <dbReference type="Proteomes" id="UP000322524"/>
    </source>
</evidence>
<comment type="function">
    <text evidence="14 19">Joins adenosylcobinamide-GDP and alpha-ribazole to generate adenosylcobalamin (Ado-cobalamin). Also synthesizes adenosylcobalamin 5'-phosphate from adenosylcobinamide-GDP and alpha-ribazole 5'-phosphate.</text>
</comment>
<feature type="transmembrane region" description="Helical" evidence="19">
    <location>
        <begin position="140"/>
        <end position="162"/>
    </location>
</feature>
<keyword evidence="8 19" id="KW-0169">Cobalamin biosynthesis</keyword>
<evidence type="ECO:0000256" key="12">
    <source>
        <dbReference type="ARBA" id="ARBA00022989"/>
    </source>
</evidence>
<comment type="catalytic activity">
    <reaction evidence="17 19">
        <text>alpha-ribazole + adenosylcob(III)inamide-GDP = adenosylcob(III)alamin + GMP + H(+)</text>
        <dbReference type="Rhea" id="RHEA:16049"/>
        <dbReference type="ChEBI" id="CHEBI:10329"/>
        <dbReference type="ChEBI" id="CHEBI:15378"/>
        <dbReference type="ChEBI" id="CHEBI:18408"/>
        <dbReference type="ChEBI" id="CHEBI:58115"/>
        <dbReference type="ChEBI" id="CHEBI:60487"/>
        <dbReference type="EC" id="2.7.8.26"/>
    </reaction>
</comment>
<evidence type="ECO:0000256" key="13">
    <source>
        <dbReference type="ARBA" id="ARBA00023136"/>
    </source>
</evidence>
<evidence type="ECO:0000313" key="20">
    <source>
        <dbReference type="EMBL" id="TYS70468.1"/>
    </source>
</evidence>
<dbReference type="Pfam" id="PF02654">
    <property type="entry name" value="CobS"/>
    <property type="match status" value="1"/>
</dbReference>
<keyword evidence="12 19" id="KW-1133">Transmembrane helix</keyword>
<dbReference type="EMBL" id="VTEV01000001">
    <property type="protein sequence ID" value="TYS70468.1"/>
    <property type="molecule type" value="Genomic_DNA"/>
</dbReference>
<evidence type="ECO:0000256" key="16">
    <source>
        <dbReference type="ARBA" id="ARBA00032853"/>
    </source>
</evidence>
<dbReference type="GO" id="GO:0005886">
    <property type="term" value="C:plasma membrane"/>
    <property type="evidence" value="ECO:0007669"/>
    <property type="project" value="UniProtKB-SubCell"/>
</dbReference>
<evidence type="ECO:0000256" key="2">
    <source>
        <dbReference type="ARBA" id="ARBA00004651"/>
    </source>
</evidence>
<dbReference type="GO" id="GO:0009236">
    <property type="term" value="P:cobalamin biosynthetic process"/>
    <property type="evidence" value="ECO:0007669"/>
    <property type="project" value="UniProtKB-UniRule"/>
</dbReference>
<feature type="transmembrane region" description="Helical" evidence="19">
    <location>
        <begin position="110"/>
        <end position="133"/>
    </location>
</feature>
<dbReference type="HAMAP" id="MF_00719">
    <property type="entry name" value="CobS"/>
    <property type="match status" value="1"/>
</dbReference>
<evidence type="ECO:0000256" key="10">
    <source>
        <dbReference type="ARBA" id="ARBA00022692"/>
    </source>
</evidence>
<feature type="transmembrane region" description="Helical" evidence="19">
    <location>
        <begin position="182"/>
        <end position="213"/>
    </location>
</feature>